<sequence>MCKVVSSGCSNMKFFGVILVIMAVVFALVSGVRPIASERAGCNGGGPPPGGPPGGPPPTNSTG</sequence>
<gene>
    <name evidence="3" type="ORF">O3G_MSEX005501</name>
</gene>
<evidence type="ECO:0000256" key="1">
    <source>
        <dbReference type="SAM" id="MobiDB-lite"/>
    </source>
</evidence>
<accession>A0A921Z159</accession>
<organism evidence="3 4">
    <name type="scientific">Manduca sexta</name>
    <name type="common">Tobacco hawkmoth</name>
    <name type="synonym">Tobacco hornworm</name>
    <dbReference type="NCBI Taxonomy" id="7130"/>
    <lineage>
        <taxon>Eukaryota</taxon>
        <taxon>Metazoa</taxon>
        <taxon>Ecdysozoa</taxon>
        <taxon>Arthropoda</taxon>
        <taxon>Hexapoda</taxon>
        <taxon>Insecta</taxon>
        <taxon>Pterygota</taxon>
        <taxon>Neoptera</taxon>
        <taxon>Endopterygota</taxon>
        <taxon>Lepidoptera</taxon>
        <taxon>Glossata</taxon>
        <taxon>Ditrysia</taxon>
        <taxon>Bombycoidea</taxon>
        <taxon>Sphingidae</taxon>
        <taxon>Sphinginae</taxon>
        <taxon>Sphingini</taxon>
        <taxon>Manduca</taxon>
    </lineage>
</organism>
<dbReference type="AlphaFoldDB" id="A0A921Z159"/>
<reference evidence="3" key="1">
    <citation type="journal article" date="2016" name="Insect Biochem. Mol. Biol.">
        <title>Multifaceted biological insights from a draft genome sequence of the tobacco hornworm moth, Manduca sexta.</title>
        <authorList>
            <person name="Kanost M.R."/>
            <person name="Arrese E.L."/>
            <person name="Cao X."/>
            <person name="Chen Y.R."/>
            <person name="Chellapilla S."/>
            <person name="Goldsmith M.R."/>
            <person name="Grosse-Wilde E."/>
            <person name="Heckel D.G."/>
            <person name="Herndon N."/>
            <person name="Jiang H."/>
            <person name="Papanicolaou A."/>
            <person name="Qu J."/>
            <person name="Soulages J.L."/>
            <person name="Vogel H."/>
            <person name="Walters J."/>
            <person name="Waterhouse R.M."/>
            <person name="Ahn S.J."/>
            <person name="Almeida F.C."/>
            <person name="An C."/>
            <person name="Aqrawi P."/>
            <person name="Bretschneider A."/>
            <person name="Bryant W.B."/>
            <person name="Bucks S."/>
            <person name="Chao H."/>
            <person name="Chevignon G."/>
            <person name="Christen J.M."/>
            <person name="Clarke D.F."/>
            <person name="Dittmer N.T."/>
            <person name="Ferguson L.C.F."/>
            <person name="Garavelou S."/>
            <person name="Gordon K.H.J."/>
            <person name="Gunaratna R.T."/>
            <person name="Han Y."/>
            <person name="Hauser F."/>
            <person name="He Y."/>
            <person name="Heidel-Fischer H."/>
            <person name="Hirsh A."/>
            <person name="Hu Y."/>
            <person name="Jiang H."/>
            <person name="Kalra D."/>
            <person name="Klinner C."/>
            <person name="Konig C."/>
            <person name="Kovar C."/>
            <person name="Kroll A.R."/>
            <person name="Kuwar S.S."/>
            <person name="Lee S.L."/>
            <person name="Lehman R."/>
            <person name="Li K."/>
            <person name="Li Z."/>
            <person name="Liang H."/>
            <person name="Lovelace S."/>
            <person name="Lu Z."/>
            <person name="Mansfield J.H."/>
            <person name="McCulloch K.J."/>
            <person name="Mathew T."/>
            <person name="Morton B."/>
            <person name="Muzny D.M."/>
            <person name="Neunemann D."/>
            <person name="Ongeri F."/>
            <person name="Pauchet Y."/>
            <person name="Pu L.L."/>
            <person name="Pyrousis I."/>
            <person name="Rao X.J."/>
            <person name="Redding A."/>
            <person name="Roesel C."/>
            <person name="Sanchez-Gracia A."/>
            <person name="Schaack S."/>
            <person name="Shukla A."/>
            <person name="Tetreau G."/>
            <person name="Wang Y."/>
            <person name="Xiong G.H."/>
            <person name="Traut W."/>
            <person name="Walsh T.K."/>
            <person name="Worley K.C."/>
            <person name="Wu D."/>
            <person name="Wu W."/>
            <person name="Wu Y.Q."/>
            <person name="Zhang X."/>
            <person name="Zou Z."/>
            <person name="Zucker H."/>
            <person name="Briscoe A.D."/>
            <person name="Burmester T."/>
            <person name="Clem R.J."/>
            <person name="Feyereisen R."/>
            <person name="Grimmelikhuijzen C.J.P."/>
            <person name="Hamodrakas S.J."/>
            <person name="Hansson B.S."/>
            <person name="Huguet E."/>
            <person name="Jermiin L.S."/>
            <person name="Lan Q."/>
            <person name="Lehman H.K."/>
            <person name="Lorenzen M."/>
            <person name="Merzendorfer H."/>
            <person name="Michalopoulos I."/>
            <person name="Morton D.B."/>
            <person name="Muthukrishnan S."/>
            <person name="Oakeshott J.G."/>
            <person name="Palmer W."/>
            <person name="Park Y."/>
            <person name="Passarelli A.L."/>
            <person name="Rozas J."/>
            <person name="Schwartz L.M."/>
            <person name="Smith W."/>
            <person name="Southgate A."/>
            <person name="Vilcinskas A."/>
            <person name="Vogt R."/>
            <person name="Wang P."/>
            <person name="Werren J."/>
            <person name="Yu X.Q."/>
            <person name="Zhou J.J."/>
            <person name="Brown S.J."/>
            <person name="Scherer S.E."/>
            <person name="Richards S."/>
            <person name="Blissard G.W."/>
        </authorList>
    </citation>
    <scope>NUCLEOTIDE SEQUENCE</scope>
</reference>
<keyword evidence="4" id="KW-1185">Reference proteome</keyword>
<keyword evidence="2" id="KW-0472">Membrane</keyword>
<feature type="transmembrane region" description="Helical" evidence="2">
    <location>
        <begin position="12"/>
        <end position="29"/>
    </location>
</feature>
<keyword evidence="2" id="KW-0812">Transmembrane</keyword>
<name>A0A921Z159_MANSE</name>
<dbReference type="EMBL" id="JH668357">
    <property type="protein sequence ID" value="KAG6448412.1"/>
    <property type="molecule type" value="Genomic_DNA"/>
</dbReference>
<keyword evidence="2" id="KW-1133">Transmembrane helix</keyword>
<dbReference type="EMBL" id="JH668357">
    <property type="protein sequence ID" value="KAG6448413.1"/>
    <property type="molecule type" value="Genomic_DNA"/>
</dbReference>
<reference evidence="3" key="2">
    <citation type="submission" date="2020-12" db="EMBL/GenBank/DDBJ databases">
        <authorList>
            <person name="Kanost M."/>
        </authorList>
    </citation>
    <scope>NUCLEOTIDE SEQUENCE</scope>
</reference>
<dbReference type="Proteomes" id="UP000791440">
    <property type="component" value="Unassembled WGS sequence"/>
</dbReference>
<evidence type="ECO:0000256" key="2">
    <source>
        <dbReference type="SAM" id="Phobius"/>
    </source>
</evidence>
<comment type="caution">
    <text evidence="3">The sequence shown here is derived from an EMBL/GenBank/DDBJ whole genome shotgun (WGS) entry which is preliminary data.</text>
</comment>
<proteinExistence type="predicted"/>
<feature type="region of interest" description="Disordered" evidence="1">
    <location>
        <begin position="39"/>
        <end position="63"/>
    </location>
</feature>
<evidence type="ECO:0000313" key="3">
    <source>
        <dbReference type="EMBL" id="KAG6448412.1"/>
    </source>
</evidence>
<feature type="compositionally biased region" description="Pro residues" evidence="1">
    <location>
        <begin position="46"/>
        <end position="63"/>
    </location>
</feature>
<evidence type="ECO:0000313" key="4">
    <source>
        <dbReference type="Proteomes" id="UP000791440"/>
    </source>
</evidence>
<protein>
    <submittedName>
        <fullName evidence="3">Uncharacterized protein</fullName>
    </submittedName>
</protein>